<dbReference type="GeneID" id="107404404"/>
<dbReference type="RefSeq" id="XP_048326353.1">
    <property type="nucleotide sequence ID" value="XM_048470396.2"/>
</dbReference>
<keyword evidence="2" id="KW-1185">Reference proteome</keyword>
<evidence type="ECO:0000259" key="1">
    <source>
        <dbReference type="PROSITE" id="PS50146"/>
    </source>
</evidence>
<dbReference type="InterPro" id="IPR050187">
    <property type="entry name" value="Lipid_Phosphate_FormReg"/>
</dbReference>
<dbReference type="PANTHER" id="PTHR12358">
    <property type="entry name" value="SPHINGOSINE KINASE"/>
    <property type="match status" value="1"/>
</dbReference>
<evidence type="ECO:0000313" key="2">
    <source>
        <dbReference type="Proteomes" id="UP001652623"/>
    </source>
</evidence>
<dbReference type="InterPro" id="IPR045363">
    <property type="entry name" value="CERK_C"/>
</dbReference>
<dbReference type="GO" id="GO:0016301">
    <property type="term" value="F:kinase activity"/>
    <property type="evidence" value="ECO:0007669"/>
    <property type="project" value="UniProtKB-KW"/>
</dbReference>
<dbReference type="InterPro" id="IPR001206">
    <property type="entry name" value="Diacylglycerol_kinase_cat_dom"/>
</dbReference>
<keyword evidence="3" id="KW-0418">Kinase</keyword>
<name>A0ABM3IDV0_ZIZJJ</name>
<accession>A0ABM3IDV0</accession>
<evidence type="ECO:0000313" key="3">
    <source>
        <dbReference type="RefSeq" id="XP_048326353.1"/>
    </source>
</evidence>
<dbReference type="PROSITE" id="PS50146">
    <property type="entry name" value="DAGK"/>
    <property type="match status" value="1"/>
</dbReference>
<gene>
    <name evidence="3" type="primary">LOC107404404</name>
</gene>
<dbReference type="Pfam" id="PF00781">
    <property type="entry name" value="DAGK_cat"/>
    <property type="match status" value="1"/>
</dbReference>
<dbReference type="Pfam" id="PF19280">
    <property type="entry name" value="CERK_C"/>
    <property type="match status" value="1"/>
</dbReference>
<dbReference type="SUPFAM" id="SSF111331">
    <property type="entry name" value="NAD kinase/diacylglycerol kinase-like"/>
    <property type="match status" value="2"/>
</dbReference>
<sequence length="626" mass="68986">MEGDGDDCLIGENSDPHLQFGGEATPLSSTIFLDQVGEVILTCNSDGLSWKCVEPFSKDESTCLGIKRDSKVSTNIKFSDLYAVEFINYGIIRGSNLPNAGRFLLGHNFEMYRFTVHGFHRSKTRSSLWVPSVFTFGLDNLQTCQMWVNRINSSLALQVGRPKNLLVFINPKSGKGHGYRVWETVAPIFTRAKVKTKVIVTQRAGQAFDVMVSTSNRELNSYDGVVTVGGDGFFNEILNGFLKSRHKASYPPAPSDFIHSLECNGSFVLHDPIETAATSFAVDDESLLSSSIHNGMESTNFSCWLTNHLDVYEITGNEDGSCSTADQDPEFPPQNEWFRFGIIPAGSTDAIVMCTTGARDPITSALHIVLGKRVCLDIAQVVRWRTTSTSKVEPCVRYAASFAGYGFYGDVITESEKYRWMGPNRYDCAGTKVFLKHSSYQAEVAYLEVKSEETNPTAKGNLASLVQALGSPNVSERVVCRVNCNVCSMKPMDTFACGSQPPGETRWVTSKGRFLSVGAAIISCRNERAPDGLVADAHLSDGFLHLILIKECPHAFYLWHLTELARKGGNPLKFDFVEHHKTPAFTFTSLGKQSMWNVDGEVLQAHQLSAQVFQGLISLFATGPEV</sequence>
<dbReference type="InterPro" id="IPR016064">
    <property type="entry name" value="NAD/diacylglycerol_kinase_sf"/>
</dbReference>
<feature type="domain" description="DAGKc" evidence="1">
    <location>
        <begin position="160"/>
        <end position="385"/>
    </location>
</feature>
<reference evidence="3" key="1">
    <citation type="submission" date="2025-08" db="UniProtKB">
        <authorList>
            <consortium name="RefSeq"/>
        </authorList>
    </citation>
    <scope>IDENTIFICATION</scope>
    <source>
        <tissue evidence="3">Seedling</tissue>
    </source>
</reference>
<organism evidence="2 3">
    <name type="scientific">Ziziphus jujuba</name>
    <name type="common">Chinese jujube</name>
    <name type="synonym">Ziziphus sativa</name>
    <dbReference type="NCBI Taxonomy" id="326968"/>
    <lineage>
        <taxon>Eukaryota</taxon>
        <taxon>Viridiplantae</taxon>
        <taxon>Streptophyta</taxon>
        <taxon>Embryophyta</taxon>
        <taxon>Tracheophyta</taxon>
        <taxon>Spermatophyta</taxon>
        <taxon>Magnoliopsida</taxon>
        <taxon>eudicotyledons</taxon>
        <taxon>Gunneridae</taxon>
        <taxon>Pentapetalae</taxon>
        <taxon>rosids</taxon>
        <taxon>fabids</taxon>
        <taxon>Rosales</taxon>
        <taxon>Rhamnaceae</taxon>
        <taxon>Paliureae</taxon>
        <taxon>Ziziphus</taxon>
    </lineage>
</organism>
<proteinExistence type="predicted"/>
<keyword evidence="3" id="KW-0808">Transferase</keyword>
<dbReference type="PANTHER" id="PTHR12358:SF6">
    <property type="entry name" value="CERAMIDE KINASE"/>
    <property type="match status" value="1"/>
</dbReference>
<dbReference type="Gene3D" id="2.60.200.40">
    <property type="match status" value="1"/>
</dbReference>
<dbReference type="Gene3D" id="3.40.50.10330">
    <property type="entry name" value="Probable inorganic polyphosphate/atp-NAD kinase, domain 1"/>
    <property type="match status" value="1"/>
</dbReference>
<protein>
    <submittedName>
        <fullName evidence="3">Ceramide kinase isoform X1</fullName>
    </submittedName>
</protein>
<dbReference type="Proteomes" id="UP001652623">
    <property type="component" value="Chromosome 8"/>
</dbReference>
<dbReference type="InterPro" id="IPR017438">
    <property type="entry name" value="ATP-NAD_kinase_N"/>
</dbReference>